<name>A0ABT8K3B4_9MICC</name>
<organism evidence="1 2">
    <name type="scientific">Arthrobacter burdickii</name>
    <dbReference type="NCBI Taxonomy" id="3035920"/>
    <lineage>
        <taxon>Bacteria</taxon>
        <taxon>Bacillati</taxon>
        <taxon>Actinomycetota</taxon>
        <taxon>Actinomycetes</taxon>
        <taxon>Micrococcales</taxon>
        <taxon>Micrococcaceae</taxon>
        <taxon>Arthrobacter</taxon>
    </lineage>
</organism>
<keyword evidence="2" id="KW-1185">Reference proteome</keyword>
<comment type="caution">
    <text evidence="1">The sequence shown here is derived from an EMBL/GenBank/DDBJ whole genome shotgun (WGS) entry which is preliminary data.</text>
</comment>
<evidence type="ECO:0008006" key="3">
    <source>
        <dbReference type="Google" id="ProtNLM"/>
    </source>
</evidence>
<dbReference type="RefSeq" id="WP_301228251.1">
    <property type="nucleotide sequence ID" value="NZ_JAROCG010000001.1"/>
</dbReference>
<accession>A0ABT8K3B4</accession>
<evidence type="ECO:0000313" key="1">
    <source>
        <dbReference type="EMBL" id="MDN4611925.1"/>
    </source>
</evidence>
<dbReference type="EMBL" id="JAROCG010000001">
    <property type="protein sequence ID" value="MDN4611925.1"/>
    <property type="molecule type" value="Genomic_DNA"/>
</dbReference>
<sequence>MSPQILSLGAGVQSTALLLLSAMGRLPKLDGAIFSDTGWEPASVYAHLNRIEEEIARPAGIPIYRVSSGNIRNDALDPAHRFASMPLYIKNRDGGDGMTRRQCTSEYKLKPIKEQVRRILGAEPREDGKPGRVSRGRSVDQWIGISTDERDRALDQDGNLKTGDVSYSRNRYPLLELGMSREQCIILLTSQGFGSTPKSACIGCPFHTNRQWRDLRDNNPVEWQDAVDFDASIRAGSAKANAQGQPLLGQAFLHRSRMALSDAPIDRVSYHEWASRQGNLLHAIAAAEFEESLEDDSSLAGCSPFSCRSGADD</sequence>
<gene>
    <name evidence="1" type="ORF">P5G52_13735</name>
</gene>
<proteinExistence type="predicted"/>
<protein>
    <recommendedName>
        <fullName evidence="3">Phosphoadenosine phosphosulfate reductase</fullName>
    </recommendedName>
</protein>
<evidence type="ECO:0000313" key="2">
    <source>
        <dbReference type="Proteomes" id="UP001174209"/>
    </source>
</evidence>
<dbReference type="Proteomes" id="UP001174209">
    <property type="component" value="Unassembled WGS sequence"/>
</dbReference>
<dbReference type="Gene3D" id="3.40.50.620">
    <property type="entry name" value="HUPs"/>
    <property type="match status" value="1"/>
</dbReference>
<dbReference type="InterPro" id="IPR014729">
    <property type="entry name" value="Rossmann-like_a/b/a_fold"/>
</dbReference>
<reference evidence="1" key="1">
    <citation type="submission" date="2023-06" db="EMBL/GenBank/DDBJ databases">
        <title>MT1 and MT2 Draft Genomes of Novel Species.</title>
        <authorList>
            <person name="Venkateswaran K."/>
        </authorList>
    </citation>
    <scope>NUCLEOTIDE SEQUENCE</scope>
    <source>
        <strain evidence="1">IIF3SC-B10</strain>
    </source>
</reference>